<evidence type="ECO:0000259" key="2">
    <source>
        <dbReference type="Pfam" id="PF09557"/>
    </source>
</evidence>
<gene>
    <name evidence="3" type="ORF">RY831_25130</name>
</gene>
<dbReference type="EMBL" id="JAWIIV010000030">
    <property type="protein sequence ID" value="MEC4722452.1"/>
    <property type="molecule type" value="Genomic_DNA"/>
</dbReference>
<dbReference type="InterPro" id="IPR019060">
    <property type="entry name" value="DUF2382"/>
</dbReference>
<dbReference type="InterPro" id="IPR052967">
    <property type="entry name" value="Stress_Response_Assoc"/>
</dbReference>
<dbReference type="PANTHER" id="PTHR38463">
    <property type="entry name" value="STRESS RESPONSE PROTEIN YSNF"/>
    <property type="match status" value="1"/>
</dbReference>
<dbReference type="Proteomes" id="UP001352263">
    <property type="component" value="Unassembled WGS sequence"/>
</dbReference>
<evidence type="ECO:0000313" key="3">
    <source>
        <dbReference type="EMBL" id="MEC4722452.1"/>
    </source>
</evidence>
<evidence type="ECO:0000256" key="1">
    <source>
        <dbReference type="SAM" id="MobiDB-lite"/>
    </source>
</evidence>
<organism evidence="3 4">
    <name type="scientific">Noviherbaspirillum album</name>
    <dbReference type="NCBI Taxonomy" id="3080276"/>
    <lineage>
        <taxon>Bacteria</taxon>
        <taxon>Pseudomonadati</taxon>
        <taxon>Pseudomonadota</taxon>
        <taxon>Betaproteobacteria</taxon>
        <taxon>Burkholderiales</taxon>
        <taxon>Oxalobacteraceae</taxon>
        <taxon>Noviherbaspirillum</taxon>
    </lineage>
</organism>
<accession>A0ABU6JFL0</accession>
<dbReference type="Pfam" id="PF09557">
    <property type="entry name" value="DUF2382"/>
    <property type="match status" value="1"/>
</dbReference>
<sequence length="572" mass="61423">MAITSKDNSGMLTGLFRDRESAERAYQGLSSRGYTKDDINIVMSDDARKKHFSGGASTELGNKAAEGAGIGGAVGGTLGATLAALTATGTSLALPGLGLVIAGPLAAAAAGAGAGAATGGLLGALIGWGIPEERVKHYESGLKEGGILMGVNPRSDDDASYIENHWRTNQGEHIYRPGSTSTSASGIGTQGSGDTVVGVYDNYADAQSAVQALEASGFPRSRVQLNPENDLDSDTTTTDTSQSSGGIGGFFRSLFGGNDDYKEHHDVYAESVRRGSYVLTVDVNSEEETDRASDIMNRFNAVDVDERTSHWKKQGWSGYDESAPRYTRDQIVNERSAYTSSAALGNSGTTAGATAATTGTSRIPVIEEELKVGKREVQRGGVRVFQRVRDTPVHESVQLREEHVKVERHAVDKPATAADLAAFKEGSVELRETAEEAVVSKTARVVEEVVVGKEVTQRTEQINDTVRRTDVEVEQLGASRAGTTIGDDDTDFRRHWQTAYGSTGGRYEDYDDAYRYGSTMAGSDRYKNYQWSDVEPQLRSDWESNHPGSTWDKVKDAVRYGAERVSGSSRRH</sequence>
<feature type="compositionally biased region" description="Low complexity" evidence="1">
    <location>
        <begin position="234"/>
        <end position="244"/>
    </location>
</feature>
<dbReference type="PANTHER" id="PTHR38463:SF1">
    <property type="entry name" value="STRESS RESPONSE PROTEIN YSNF"/>
    <property type="match status" value="1"/>
</dbReference>
<reference evidence="3 4" key="1">
    <citation type="submission" date="2023-10" db="EMBL/GenBank/DDBJ databases">
        <title>Noviherbaspirillum sp. CPCC 100848 genome assembly.</title>
        <authorList>
            <person name="Li X.Y."/>
            <person name="Fang X.M."/>
        </authorList>
    </citation>
    <scope>NUCLEOTIDE SEQUENCE [LARGE SCALE GENOMIC DNA]</scope>
    <source>
        <strain evidence="3 4">CPCC 100848</strain>
    </source>
</reference>
<protein>
    <submittedName>
        <fullName evidence="3">YsnF/AvaK domain-containing protein</fullName>
    </submittedName>
</protein>
<dbReference type="RefSeq" id="WP_326509127.1">
    <property type="nucleotide sequence ID" value="NZ_JAWIIV010000030.1"/>
</dbReference>
<feature type="domain" description="DUF2382" evidence="2">
    <location>
        <begin position="363"/>
        <end position="473"/>
    </location>
</feature>
<evidence type="ECO:0000313" key="4">
    <source>
        <dbReference type="Proteomes" id="UP001352263"/>
    </source>
</evidence>
<name>A0ABU6JFL0_9BURK</name>
<proteinExistence type="predicted"/>
<feature type="region of interest" description="Disordered" evidence="1">
    <location>
        <begin position="218"/>
        <end position="245"/>
    </location>
</feature>
<keyword evidence="4" id="KW-1185">Reference proteome</keyword>
<comment type="caution">
    <text evidence="3">The sequence shown here is derived from an EMBL/GenBank/DDBJ whole genome shotgun (WGS) entry which is preliminary data.</text>
</comment>